<dbReference type="PROSITE" id="PS51257">
    <property type="entry name" value="PROKAR_LIPOPROTEIN"/>
    <property type="match status" value="1"/>
</dbReference>
<dbReference type="AlphaFoldDB" id="A0AA51RE61"/>
<gene>
    <name evidence="1" type="ORF">QYS49_36975</name>
</gene>
<evidence type="ECO:0000313" key="1">
    <source>
        <dbReference type="EMBL" id="WMN11040.1"/>
    </source>
</evidence>
<protein>
    <recommendedName>
        <fullName evidence="3">Lipoprotein</fullName>
    </recommendedName>
</protein>
<organism evidence="1 2">
    <name type="scientific">Marivirga salinarum</name>
    <dbReference type="NCBI Taxonomy" id="3059078"/>
    <lineage>
        <taxon>Bacteria</taxon>
        <taxon>Pseudomonadati</taxon>
        <taxon>Bacteroidota</taxon>
        <taxon>Cytophagia</taxon>
        <taxon>Cytophagales</taxon>
        <taxon>Marivirgaceae</taxon>
        <taxon>Marivirga</taxon>
    </lineage>
</organism>
<name>A0AA51RE61_9BACT</name>
<reference evidence="1 2" key="1">
    <citation type="submission" date="2023-08" db="EMBL/GenBank/DDBJ databases">
        <title>Comparative genomics and taxonomic characterization of three novel marine species of genus Marivirga.</title>
        <authorList>
            <person name="Muhammad N."/>
            <person name="Kim S.-G."/>
        </authorList>
    </citation>
    <scope>NUCLEOTIDE SEQUENCE [LARGE SCALE GENOMIC DNA]</scope>
    <source>
        <strain evidence="1 2">BDSF4-3</strain>
    </source>
</reference>
<dbReference type="KEGG" id="msaa:QYS49_36975"/>
<dbReference type="EMBL" id="CP129971">
    <property type="protein sequence ID" value="WMN11040.1"/>
    <property type="molecule type" value="Genomic_DNA"/>
</dbReference>
<dbReference type="RefSeq" id="WP_308347764.1">
    <property type="nucleotide sequence ID" value="NZ_CP129971.1"/>
</dbReference>
<proteinExistence type="predicted"/>
<evidence type="ECO:0008006" key="3">
    <source>
        <dbReference type="Google" id="ProtNLM"/>
    </source>
</evidence>
<sequence>MKNISLSTTMILFLLGLMACKEDTISPLQKIEVEIDKAFTVDGLTQLSFSSFNEIDLKIEIRDFSEHLVNGLVSKRTYVDVDIIDNMRTSFLIEAGYEDRCHTQSTGGNCNELRVEMQDQVYFLRFEEVYWSDVKENKEGVEFIEVDSARLMVERE</sequence>
<accession>A0AA51RE61</accession>
<keyword evidence="2" id="KW-1185">Reference proteome</keyword>
<dbReference type="Proteomes" id="UP001230496">
    <property type="component" value="Chromosome"/>
</dbReference>
<evidence type="ECO:0000313" key="2">
    <source>
        <dbReference type="Proteomes" id="UP001230496"/>
    </source>
</evidence>